<dbReference type="AlphaFoldDB" id="G4TWN6"/>
<evidence type="ECO:0000256" key="1">
    <source>
        <dbReference type="SAM" id="MobiDB-lite"/>
    </source>
</evidence>
<gene>
    <name evidence="2" type="ORF">PIIN_09719</name>
</gene>
<proteinExistence type="predicted"/>
<reference evidence="2 3" key="1">
    <citation type="journal article" date="2011" name="PLoS Pathog.">
        <title>Endophytic Life Strategies Decoded by Genome and Transcriptome Analyses of the Mutualistic Root Symbiont Piriformospora indica.</title>
        <authorList>
            <person name="Zuccaro A."/>
            <person name="Lahrmann U."/>
            <person name="Guldener U."/>
            <person name="Langen G."/>
            <person name="Pfiffi S."/>
            <person name="Biedenkopf D."/>
            <person name="Wong P."/>
            <person name="Samans B."/>
            <person name="Grimm C."/>
            <person name="Basiewicz M."/>
            <person name="Murat C."/>
            <person name="Martin F."/>
            <person name="Kogel K.H."/>
        </authorList>
    </citation>
    <scope>NUCLEOTIDE SEQUENCE [LARGE SCALE GENOMIC DNA]</scope>
    <source>
        <strain evidence="2 3">DSM 11827</strain>
    </source>
</reference>
<name>G4TWN6_SERID</name>
<feature type="compositionally biased region" description="Basic residues" evidence="1">
    <location>
        <begin position="7"/>
        <end position="17"/>
    </location>
</feature>
<feature type="region of interest" description="Disordered" evidence="1">
    <location>
        <begin position="1"/>
        <end position="100"/>
    </location>
</feature>
<keyword evidence="3" id="KW-1185">Reference proteome</keyword>
<evidence type="ECO:0000313" key="2">
    <source>
        <dbReference type="EMBL" id="CCA75729.1"/>
    </source>
</evidence>
<dbReference type="InParanoid" id="G4TWN6"/>
<feature type="compositionally biased region" description="Low complexity" evidence="1">
    <location>
        <begin position="66"/>
        <end position="80"/>
    </location>
</feature>
<accession>G4TWN6</accession>
<feature type="compositionally biased region" description="Basic and acidic residues" evidence="1">
    <location>
        <begin position="18"/>
        <end position="50"/>
    </location>
</feature>
<organism evidence="2 3">
    <name type="scientific">Serendipita indica (strain DSM 11827)</name>
    <name type="common">Root endophyte fungus</name>
    <name type="synonym">Piriformospora indica</name>
    <dbReference type="NCBI Taxonomy" id="1109443"/>
    <lineage>
        <taxon>Eukaryota</taxon>
        <taxon>Fungi</taxon>
        <taxon>Dikarya</taxon>
        <taxon>Basidiomycota</taxon>
        <taxon>Agaricomycotina</taxon>
        <taxon>Agaricomycetes</taxon>
        <taxon>Sebacinales</taxon>
        <taxon>Serendipitaceae</taxon>
        <taxon>Serendipita</taxon>
    </lineage>
</organism>
<dbReference type="Proteomes" id="UP000007148">
    <property type="component" value="Unassembled WGS sequence"/>
</dbReference>
<dbReference type="HOGENOM" id="CLU_1475708_0_0_1"/>
<evidence type="ECO:0000313" key="3">
    <source>
        <dbReference type="Proteomes" id="UP000007148"/>
    </source>
</evidence>
<sequence>MSIDYIRKKKRKPTRRRIGTEVKESEAPLRHSFRLEDIDKLERIPRDAKEPLQPTPAWNLRHSSESLATSASQEPSSSRSPFGDNNRDANLPGGLGTPIQLRLNNPFEDLVASQAPTSHLDFEGGPAVVELSHEDLAQVFERARELRVQVSRGSLRLDPGSGEKLDQREILARRLAGIPPVDR</sequence>
<protein>
    <submittedName>
        <fullName evidence="2">Uncharacterized protein</fullName>
    </submittedName>
</protein>
<comment type="caution">
    <text evidence="2">The sequence shown here is derived from an EMBL/GenBank/DDBJ whole genome shotgun (WGS) entry which is preliminary data.</text>
</comment>
<dbReference type="EMBL" id="CAFZ01000508">
    <property type="protein sequence ID" value="CCA75729.1"/>
    <property type="molecule type" value="Genomic_DNA"/>
</dbReference>